<name>A0ABY5S997_9BACL</name>
<protein>
    <submittedName>
        <fullName evidence="1">CopG family transcriptional regulator</fullName>
    </submittedName>
</protein>
<dbReference type="SUPFAM" id="SSF47598">
    <property type="entry name" value="Ribbon-helix-helix"/>
    <property type="match status" value="1"/>
</dbReference>
<dbReference type="Pfam" id="PF17723">
    <property type="entry name" value="RHH_8"/>
    <property type="match status" value="1"/>
</dbReference>
<gene>
    <name evidence="1" type="ORF">L1F29_00965</name>
</gene>
<reference evidence="1" key="1">
    <citation type="submission" date="2022-01" db="EMBL/GenBank/DDBJ databases">
        <title>Paenibacillus spongiae sp. nov., isolated from marine sponge.</title>
        <authorList>
            <person name="Li Z."/>
            <person name="Zhang M."/>
        </authorList>
    </citation>
    <scope>NUCLEOTIDE SEQUENCE</scope>
    <source>
        <strain evidence="1">PHS-Z3</strain>
    </source>
</reference>
<keyword evidence="2" id="KW-1185">Reference proteome</keyword>
<dbReference type="Proteomes" id="UP001057877">
    <property type="component" value="Chromosome"/>
</dbReference>
<accession>A0ABY5S997</accession>
<dbReference type="CDD" id="cd22231">
    <property type="entry name" value="RHH_NikR_HicB-like"/>
    <property type="match status" value="1"/>
</dbReference>
<organism evidence="1 2">
    <name type="scientific">Paenibacillus spongiae</name>
    <dbReference type="NCBI Taxonomy" id="2909671"/>
    <lineage>
        <taxon>Bacteria</taxon>
        <taxon>Bacillati</taxon>
        <taxon>Bacillota</taxon>
        <taxon>Bacilli</taxon>
        <taxon>Bacillales</taxon>
        <taxon>Paenibacillaceae</taxon>
        <taxon>Paenibacillus</taxon>
    </lineage>
</organism>
<evidence type="ECO:0000313" key="2">
    <source>
        <dbReference type="Proteomes" id="UP001057877"/>
    </source>
</evidence>
<proteinExistence type="predicted"/>
<dbReference type="PANTHER" id="PTHR36215">
    <property type="entry name" value="BLL4998 PROTEIN"/>
    <property type="match status" value="1"/>
</dbReference>
<dbReference type="InterPro" id="IPR041088">
    <property type="entry name" value="RHH_8"/>
</dbReference>
<dbReference type="InterPro" id="IPR010985">
    <property type="entry name" value="Ribbon_hlx_hlx"/>
</dbReference>
<dbReference type="RefSeq" id="WP_258386560.1">
    <property type="nucleotide sequence ID" value="NZ_CP091430.1"/>
</dbReference>
<sequence>MADQEKITINLGPVDLGQIDLLVDQGFYSNRTDFIKIAIRNQLQNHSTEIKRYTTEKFFVMGVLEFSRERLEELRQSGKVLDIKLIGSLMISDDVTLDLARETFGKLKLFGMMKAPGDVKLFLQELGRKH</sequence>
<dbReference type="EMBL" id="CP091430">
    <property type="protein sequence ID" value="UVI30496.1"/>
    <property type="molecule type" value="Genomic_DNA"/>
</dbReference>
<dbReference type="PANTHER" id="PTHR36215:SF1">
    <property type="entry name" value="BLL4998 PROTEIN"/>
    <property type="match status" value="1"/>
</dbReference>
<evidence type="ECO:0000313" key="1">
    <source>
        <dbReference type="EMBL" id="UVI30496.1"/>
    </source>
</evidence>